<protein>
    <recommendedName>
        <fullName evidence="3">PiggyBac transposable element-derived protein domain-containing protein</fullName>
    </recommendedName>
</protein>
<name>A0ABR2KHL7_9EUKA</name>
<evidence type="ECO:0008006" key="3">
    <source>
        <dbReference type="Google" id="ProtNLM"/>
    </source>
</evidence>
<evidence type="ECO:0000313" key="2">
    <source>
        <dbReference type="Proteomes" id="UP001470230"/>
    </source>
</evidence>
<comment type="caution">
    <text evidence="1">The sequence shown here is derived from an EMBL/GenBank/DDBJ whole genome shotgun (WGS) entry which is preliminary data.</text>
</comment>
<reference evidence="1 2" key="1">
    <citation type="submission" date="2024-04" db="EMBL/GenBank/DDBJ databases">
        <title>Tritrichomonas musculus Genome.</title>
        <authorList>
            <person name="Alves-Ferreira E."/>
            <person name="Grigg M."/>
            <person name="Lorenzi H."/>
            <person name="Galac M."/>
        </authorList>
    </citation>
    <scope>NUCLEOTIDE SEQUENCE [LARGE SCALE GENOMIC DNA]</scope>
    <source>
        <strain evidence="1 2">EAF2021</strain>
    </source>
</reference>
<sequence length="106" mass="11980">MIRHGLVFQKAHYERRGIINGSHIDIYLNEIIYAVNEFGPGRVLNMDETQVKTNNLSPQIIALKGQKTVKSLKENVNEKEGTAFIATVAMNPKKTFSFGYRRSLIG</sequence>
<evidence type="ECO:0000313" key="1">
    <source>
        <dbReference type="EMBL" id="KAK8890569.1"/>
    </source>
</evidence>
<gene>
    <name evidence="1" type="ORF">M9Y10_035346</name>
</gene>
<dbReference type="Proteomes" id="UP001470230">
    <property type="component" value="Unassembled WGS sequence"/>
</dbReference>
<organism evidence="1 2">
    <name type="scientific">Tritrichomonas musculus</name>
    <dbReference type="NCBI Taxonomy" id="1915356"/>
    <lineage>
        <taxon>Eukaryota</taxon>
        <taxon>Metamonada</taxon>
        <taxon>Parabasalia</taxon>
        <taxon>Tritrichomonadida</taxon>
        <taxon>Tritrichomonadidae</taxon>
        <taxon>Tritrichomonas</taxon>
    </lineage>
</organism>
<keyword evidence="2" id="KW-1185">Reference proteome</keyword>
<proteinExistence type="predicted"/>
<accession>A0ABR2KHL7</accession>
<dbReference type="EMBL" id="JAPFFF010000005">
    <property type="protein sequence ID" value="KAK8890569.1"/>
    <property type="molecule type" value="Genomic_DNA"/>
</dbReference>